<protein>
    <submittedName>
        <fullName evidence="2">ATP-binding cassette, sub-family C, member 4</fullName>
    </submittedName>
</protein>
<evidence type="ECO:0000313" key="3">
    <source>
        <dbReference type="Proteomes" id="UP000076858"/>
    </source>
</evidence>
<organism evidence="2 3">
    <name type="scientific">Daphnia magna</name>
    <dbReference type="NCBI Taxonomy" id="35525"/>
    <lineage>
        <taxon>Eukaryota</taxon>
        <taxon>Metazoa</taxon>
        <taxon>Ecdysozoa</taxon>
        <taxon>Arthropoda</taxon>
        <taxon>Crustacea</taxon>
        <taxon>Branchiopoda</taxon>
        <taxon>Diplostraca</taxon>
        <taxon>Cladocera</taxon>
        <taxon>Anomopoda</taxon>
        <taxon>Daphniidae</taxon>
        <taxon>Daphnia</taxon>
    </lineage>
</organism>
<keyword evidence="3" id="KW-1185">Reference proteome</keyword>
<keyword evidence="2" id="KW-0067">ATP-binding</keyword>
<evidence type="ECO:0000256" key="1">
    <source>
        <dbReference type="SAM" id="Phobius"/>
    </source>
</evidence>
<keyword evidence="1" id="KW-0812">Transmembrane</keyword>
<comment type="caution">
    <text evidence="2">The sequence shown here is derived from an EMBL/GenBank/DDBJ whole genome shotgun (WGS) entry which is preliminary data.</text>
</comment>
<dbReference type="PROSITE" id="PS51257">
    <property type="entry name" value="PROKAR_LIPOPROTEIN"/>
    <property type="match status" value="1"/>
</dbReference>
<reference evidence="2 3" key="1">
    <citation type="submission" date="2016-03" db="EMBL/GenBank/DDBJ databases">
        <title>EvidentialGene: Evidence-directed Construction of Genes on Genomes.</title>
        <authorList>
            <person name="Gilbert D.G."/>
            <person name="Choi J.-H."/>
            <person name="Mockaitis K."/>
            <person name="Colbourne J."/>
            <person name="Pfrender M."/>
        </authorList>
    </citation>
    <scope>NUCLEOTIDE SEQUENCE [LARGE SCALE GENOMIC DNA]</scope>
    <source>
        <strain evidence="2 3">Xinb3</strain>
        <tissue evidence="2">Complete organism</tissue>
    </source>
</reference>
<name>A0A164DB50_9CRUS</name>
<feature type="transmembrane region" description="Helical" evidence="1">
    <location>
        <begin position="40"/>
        <end position="58"/>
    </location>
</feature>
<dbReference type="EMBL" id="LRGB01028162">
    <property type="protein sequence ID" value="KZR95589.1"/>
    <property type="molecule type" value="Genomic_DNA"/>
</dbReference>
<gene>
    <name evidence="2" type="ORF">APZ42_010601</name>
</gene>
<keyword evidence="1" id="KW-1133">Transmembrane helix</keyword>
<dbReference type="Proteomes" id="UP000076858">
    <property type="component" value="Unassembled WGS sequence"/>
</dbReference>
<sequence length="59" mass="6559">MFLSTTRWFGIWLDWICVIYVGCVTYACLALRDSMTGSEAGLAISSAMALTGMFQWGVR</sequence>
<proteinExistence type="predicted"/>
<dbReference type="STRING" id="35525.A0A164DB50"/>
<accession>A0A164DB50</accession>
<feature type="transmembrane region" description="Helical" evidence="1">
    <location>
        <begin position="12"/>
        <end position="31"/>
    </location>
</feature>
<dbReference type="GO" id="GO:0005524">
    <property type="term" value="F:ATP binding"/>
    <property type="evidence" value="ECO:0007669"/>
    <property type="project" value="UniProtKB-KW"/>
</dbReference>
<dbReference type="AlphaFoldDB" id="A0A164DB50"/>
<keyword evidence="2" id="KW-0547">Nucleotide-binding</keyword>
<evidence type="ECO:0000313" key="2">
    <source>
        <dbReference type="EMBL" id="KZR95589.1"/>
    </source>
</evidence>
<keyword evidence="1" id="KW-0472">Membrane</keyword>